<name>A0A1B6Q1Q1_SORBI</name>
<evidence type="ECO:0008006" key="4">
    <source>
        <dbReference type="Google" id="ProtNLM"/>
    </source>
</evidence>
<protein>
    <recommendedName>
        <fullName evidence="4">Secreted protein</fullName>
    </recommendedName>
</protein>
<feature type="signal peptide" evidence="1">
    <location>
        <begin position="1"/>
        <end position="19"/>
    </location>
</feature>
<organism evidence="2 3">
    <name type="scientific">Sorghum bicolor</name>
    <name type="common">Sorghum</name>
    <name type="synonym">Sorghum vulgare</name>
    <dbReference type="NCBI Taxonomy" id="4558"/>
    <lineage>
        <taxon>Eukaryota</taxon>
        <taxon>Viridiplantae</taxon>
        <taxon>Streptophyta</taxon>
        <taxon>Embryophyta</taxon>
        <taxon>Tracheophyta</taxon>
        <taxon>Spermatophyta</taxon>
        <taxon>Magnoliopsida</taxon>
        <taxon>Liliopsida</taxon>
        <taxon>Poales</taxon>
        <taxon>Poaceae</taxon>
        <taxon>PACMAD clade</taxon>
        <taxon>Panicoideae</taxon>
        <taxon>Andropogonodae</taxon>
        <taxon>Andropogoneae</taxon>
        <taxon>Sorghinae</taxon>
        <taxon>Sorghum</taxon>
    </lineage>
</organism>
<feature type="chain" id="PRO_5008589238" description="Secreted protein" evidence="1">
    <location>
        <begin position="20"/>
        <end position="109"/>
    </location>
</feature>
<evidence type="ECO:0000256" key="1">
    <source>
        <dbReference type="SAM" id="SignalP"/>
    </source>
</evidence>
<proteinExistence type="predicted"/>
<accession>A0A1B6Q1Q1</accession>
<gene>
    <name evidence="2" type="ORF">SORBI_3003G067400</name>
</gene>
<dbReference type="EMBL" id="CM000762">
    <property type="protein sequence ID" value="KXG31851.1"/>
    <property type="molecule type" value="Genomic_DNA"/>
</dbReference>
<keyword evidence="3" id="KW-1185">Reference proteome</keyword>
<dbReference type="Gramene" id="KXG31851">
    <property type="protein sequence ID" value="KXG31851"/>
    <property type="gene ID" value="SORBI_3003G067400"/>
</dbReference>
<sequence length="109" mass="12222">MLFFWVASWLALEPMYRLGIPTCLAPVISGSYSSSMFVGHSSESQLHGAFHFLQAILKKNKIAGKLSSCPSPTFSIDVHCYSFCRDVFPATDVLLSAKFQEYYFLCYSS</sequence>
<evidence type="ECO:0000313" key="2">
    <source>
        <dbReference type="EMBL" id="KXG31851.1"/>
    </source>
</evidence>
<keyword evidence="1" id="KW-0732">Signal</keyword>
<evidence type="ECO:0000313" key="3">
    <source>
        <dbReference type="Proteomes" id="UP000000768"/>
    </source>
</evidence>
<dbReference type="InParanoid" id="A0A1B6Q1Q1"/>
<dbReference type="Proteomes" id="UP000000768">
    <property type="component" value="Chromosome 3"/>
</dbReference>
<dbReference type="AlphaFoldDB" id="A0A1B6Q1Q1"/>
<reference evidence="2 3" key="1">
    <citation type="journal article" date="2009" name="Nature">
        <title>The Sorghum bicolor genome and the diversification of grasses.</title>
        <authorList>
            <person name="Paterson A.H."/>
            <person name="Bowers J.E."/>
            <person name="Bruggmann R."/>
            <person name="Dubchak I."/>
            <person name="Grimwood J."/>
            <person name="Gundlach H."/>
            <person name="Haberer G."/>
            <person name="Hellsten U."/>
            <person name="Mitros T."/>
            <person name="Poliakov A."/>
            <person name="Schmutz J."/>
            <person name="Spannagl M."/>
            <person name="Tang H."/>
            <person name="Wang X."/>
            <person name="Wicker T."/>
            <person name="Bharti A.K."/>
            <person name="Chapman J."/>
            <person name="Feltus F.A."/>
            <person name="Gowik U."/>
            <person name="Grigoriev I.V."/>
            <person name="Lyons E."/>
            <person name="Maher C.A."/>
            <person name="Martis M."/>
            <person name="Narechania A."/>
            <person name="Otillar R.P."/>
            <person name="Penning B.W."/>
            <person name="Salamov A.A."/>
            <person name="Wang Y."/>
            <person name="Zhang L."/>
            <person name="Carpita N.C."/>
            <person name="Freeling M."/>
            <person name="Gingle A.R."/>
            <person name="Hash C.T."/>
            <person name="Keller B."/>
            <person name="Klein P."/>
            <person name="Kresovich S."/>
            <person name="McCann M.C."/>
            <person name="Ming R."/>
            <person name="Peterson D.G."/>
            <person name="Mehboob-ur-Rahman"/>
            <person name="Ware D."/>
            <person name="Westhoff P."/>
            <person name="Mayer K.F."/>
            <person name="Messing J."/>
            <person name="Rokhsar D.S."/>
        </authorList>
    </citation>
    <scope>NUCLEOTIDE SEQUENCE [LARGE SCALE GENOMIC DNA]</scope>
    <source>
        <strain evidence="3">cv. BTx623</strain>
    </source>
</reference>
<reference evidence="3" key="2">
    <citation type="journal article" date="2018" name="Plant J.">
        <title>The Sorghum bicolor reference genome: improved assembly, gene annotations, a transcriptome atlas, and signatures of genome organization.</title>
        <authorList>
            <person name="McCormick R.F."/>
            <person name="Truong S.K."/>
            <person name="Sreedasyam A."/>
            <person name="Jenkins J."/>
            <person name="Shu S."/>
            <person name="Sims D."/>
            <person name="Kennedy M."/>
            <person name="Amirebrahimi M."/>
            <person name="Weers B.D."/>
            <person name="McKinley B."/>
            <person name="Mattison A."/>
            <person name="Morishige D.T."/>
            <person name="Grimwood J."/>
            <person name="Schmutz J."/>
            <person name="Mullet J.E."/>
        </authorList>
    </citation>
    <scope>NUCLEOTIDE SEQUENCE [LARGE SCALE GENOMIC DNA]</scope>
    <source>
        <strain evidence="3">cv. BTx623</strain>
    </source>
</reference>